<evidence type="ECO:0000256" key="1">
    <source>
        <dbReference type="ARBA" id="ARBA00005695"/>
    </source>
</evidence>
<feature type="signal peptide" evidence="3">
    <location>
        <begin position="1"/>
        <end position="26"/>
    </location>
</feature>
<dbReference type="Proteomes" id="UP001596422">
    <property type="component" value="Unassembled WGS sequence"/>
</dbReference>
<evidence type="ECO:0000313" key="6">
    <source>
        <dbReference type="Proteomes" id="UP001596422"/>
    </source>
</evidence>
<dbReference type="InterPro" id="IPR039424">
    <property type="entry name" value="SBP_5"/>
</dbReference>
<comment type="caution">
    <text evidence="5">The sequence shown here is derived from an EMBL/GenBank/DDBJ whole genome shotgun (WGS) entry which is preliminary data.</text>
</comment>
<reference evidence="6" key="1">
    <citation type="journal article" date="2019" name="Int. J. Syst. Evol. Microbiol.">
        <title>The Global Catalogue of Microorganisms (GCM) 10K type strain sequencing project: providing services to taxonomists for standard genome sequencing and annotation.</title>
        <authorList>
            <consortium name="The Broad Institute Genomics Platform"/>
            <consortium name="The Broad Institute Genome Sequencing Center for Infectious Disease"/>
            <person name="Wu L."/>
            <person name="Ma J."/>
        </authorList>
    </citation>
    <scope>NUCLEOTIDE SEQUENCE [LARGE SCALE GENOMIC DNA]</scope>
    <source>
        <strain evidence="6">NBRC 111756</strain>
    </source>
</reference>
<evidence type="ECO:0000259" key="4">
    <source>
        <dbReference type="Pfam" id="PF00496"/>
    </source>
</evidence>
<dbReference type="PANTHER" id="PTHR30290:SF38">
    <property type="entry name" value="D,D-DIPEPTIDE-BINDING PERIPLASMIC PROTEIN DDPA-RELATED"/>
    <property type="match status" value="1"/>
</dbReference>
<evidence type="ECO:0000313" key="5">
    <source>
        <dbReference type="EMBL" id="MFC6671881.1"/>
    </source>
</evidence>
<accession>A0ABW2A342</accession>
<evidence type="ECO:0000256" key="3">
    <source>
        <dbReference type="SAM" id="SignalP"/>
    </source>
</evidence>
<proteinExistence type="inferred from homology"/>
<dbReference type="EMBL" id="JBHSWE010000001">
    <property type="protein sequence ID" value="MFC6671881.1"/>
    <property type="molecule type" value="Genomic_DNA"/>
</dbReference>
<dbReference type="Gene3D" id="3.10.105.10">
    <property type="entry name" value="Dipeptide-binding Protein, Domain 3"/>
    <property type="match status" value="1"/>
</dbReference>
<protein>
    <submittedName>
        <fullName evidence="5">ABC transporter substrate-binding protein</fullName>
    </submittedName>
</protein>
<dbReference type="RefSeq" id="WP_379910358.1">
    <property type="nucleotide sequence ID" value="NZ_JBHSWE010000001.1"/>
</dbReference>
<evidence type="ECO:0000256" key="2">
    <source>
        <dbReference type="ARBA" id="ARBA00022729"/>
    </source>
</evidence>
<dbReference type="InterPro" id="IPR030678">
    <property type="entry name" value="Peptide/Ni-bd"/>
</dbReference>
<dbReference type="Gene3D" id="3.40.190.10">
    <property type="entry name" value="Periplasmic binding protein-like II"/>
    <property type="match status" value="1"/>
</dbReference>
<dbReference type="InterPro" id="IPR000914">
    <property type="entry name" value="SBP_5_dom"/>
</dbReference>
<dbReference type="PANTHER" id="PTHR30290">
    <property type="entry name" value="PERIPLASMIC BINDING COMPONENT OF ABC TRANSPORTER"/>
    <property type="match status" value="1"/>
</dbReference>
<gene>
    <name evidence="5" type="ORF">ACFQDL_18795</name>
</gene>
<feature type="chain" id="PRO_5047540625" evidence="3">
    <location>
        <begin position="27"/>
        <end position="515"/>
    </location>
</feature>
<keyword evidence="2 3" id="KW-0732">Signal</keyword>
<dbReference type="SUPFAM" id="SSF53850">
    <property type="entry name" value="Periplasmic binding protein-like II"/>
    <property type="match status" value="1"/>
</dbReference>
<dbReference type="CDD" id="cd08515">
    <property type="entry name" value="PBP2_NikA_DppA_OppA_like_10"/>
    <property type="match status" value="1"/>
</dbReference>
<dbReference type="Pfam" id="PF00496">
    <property type="entry name" value="SBP_bac_5"/>
    <property type="match status" value="1"/>
</dbReference>
<keyword evidence="6" id="KW-1185">Reference proteome</keyword>
<organism evidence="5 6">
    <name type="scientific">Marinobacterium aestuariivivens</name>
    <dbReference type="NCBI Taxonomy" id="1698799"/>
    <lineage>
        <taxon>Bacteria</taxon>
        <taxon>Pseudomonadati</taxon>
        <taxon>Pseudomonadota</taxon>
        <taxon>Gammaproteobacteria</taxon>
        <taxon>Oceanospirillales</taxon>
        <taxon>Oceanospirillaceae</taxon>
        <taxon>Marinobacterium</taxon>
    </lineage>
</organism>
<feature type="domain" description="Solute-binding protein family 5" evidence="4">
    <location>
        <begin position="75"/>
        <end position="433"/>
    </location>
</feature>
<sequence length="515" mass="58459">MHPIPRRLSTLLISAMIGATAGTAMADSRPDIAVAVAKNPSRLDPMAENSNVNARIMKNVLETLIYTDSQTDGTLEAGLAESWQRLDDKTLELKLRRNVQCHNGEAFDAEDVAFSLGPKRFLGEQAPGWAVARQYLGGLEKVEVIDPTTVRMHFKQEDPLLELRFANWMSEMVCKDAFEAAGSWENWLKQPVGTGPYRLAEVKHGDYIKLEAFDGYWGDKAPAQSVTFKEVPEIAARIAGLKTGEYQIATELTPDQFSLLQDDPDTDVVGRAIRSIRVIIFDENHPLLKNPKIRQALSYAIDRQLIVDALYDGRAVVPNGLQMKVFGDLYIGDHQGTQFDPDKARQLLKEAGYNGEEISYRYLQDYYTSEVNTAQILADMWRQVGLNVKLELKENWGQIEDDPEGRGIFNWSNSAEYPDPLGQIYRLYGPDGWFQRNHTYQSDAFNQWGEQLKSSDKTKRIEAMRELLDIYERQDPPGTYLHTLPMFYGVRGDLEWMPTDTPFMDMSARMLRIKG</sequence>
<dbReference type="PIRSF" id="PIRSF002741">
    <property type="entry name" value="MppA"/>
    <property type="match status" value="1"/>
</dbReference>
<dbReference type="Gene3D" id="3.90.76.10">
    <property type="entry name" value="Dipeptide-binding Protein, Domain 1"/>
    <property type="match status" value="1"/>
</dbReference>
<name>A0ABW2A342_9GAMM</name>
<comment type="similarity">
    <text evidence="1">Belongs to the bacterial solute-binding protein 5 family.</text>
</comment>